<dbReference type="PANTHER" id="PTHR37816:SF3">
    <property type="entry name" value="MODULATES DNA TOPOLOGY"/>
    <property type="match status" value="1"/>
</dbReference>
<proteinExistence type="predicted"/>
<protein>
    <submittedName>
        <fullName evidence="1">Adenylate kinase family enzyme</fullName>
    </submittedName>
</protein>
<gene>
    <name evidence="1" type="ORF">J2Z35_002808</name>
</gene>
<accession>A0ABS4KMJ2</accession>
<comment type="caution">
    <text evidence="1">The sequence shown here is derived from an EMBL/GenBank/DDBJ whole genome shotgun (WGS) entry which is preliminary data.</text>
</comment>
<evidence type="ECO:0000313" key="2">
    <source>
        <dbReference type="Proteomes" id="UP001314903"/>
    </source>
</evidence>
<keyword evidence="1" id="KW-0808">Transferase</keyword>
<dbReference type="SUPFAM" id="SSF52540">
    <property type="entry name" value="P-loop containing nucleoside triphosphate hydrolases"/>
    <property type="match status" value="1"/>
</dbReference>
<dbReference type="RefSeq" id="WP_209662025.1">
    <property type="nucleotide sequence ID" value="NZ_JAGGLI010000052.1"/>
</dbReference>
<dbReference type="GO" id="GO:0016301">
    <property type="term" value="F:kinase activity"/>
    <property type="evidence" value="ECO:0007669"/>
    <property type="project" value="UniProtKB-KW"/>
</dbReference>
<sequence>MYKKIIVIGSPGSGKSYFSKSLSLKTGTKLYHMDNIFWKSDKTTIGNEKLIEELDKILKNDEWIIDGNYISTMENRLKDCDTVFFLDYTLNKCLEGIESRIGKERDDMPWIEEKLDNEFVDFVKNFHIETKPMIYELLKKYKEKKIIIFSTREESEDFLKSLQIEIFL</sequence>
<dbReference type="Gene3D" id="3.40.50.300">
    <property type="entry name" value="P-loop containing nucleotide triphosphate hydrolases"/>
    <property type="match status" value="1"/>
</dbReference>
<name>A0ABS4KMJ2_9FIRM</name>
<organism evidence="1 2">
    <name type="scientific">Acetoanaerobium pronyense</name>
    <dbReference type="NCBI Taxonomy" id="1482736"/>
    <lineage>
        <taxon>Bacteria</taxon>
        <taxon>Bacillati</taxon>
        <taxon>Bacillota</taxon>
        <taxon>Clostridia</taxon>
        <taxon>Peptostreptococcales</taxon>
        <taxon>Filifactoraceae</taxon>
        <taxon>Acetoanaerobium</taxon>
    </lineage>
</organism>
<dbReference type="Proteomes" id="UP001314903">
    <property type="component" value="Unassembled WGS sequence"/>
</dbReference>
<evidence type="ECO:0000313" key="1">
    <source>
        <dbReference type="EMBL" id="MBP2028970.1"/>
    </source>
</evidence>
<dbReference type="InterPro" id="IPR027417">
    <property type="entry name" value="P-loop_NTPase"/>
</dbReference>
<keyword evidence="1" id="KW-0418">Kinase</keyword>
<keyword evidence="2" id="KW-1185">Reference proteome</keyword>
<reference evidence="1 2" key="1">
    <citation type="submission" date="2021-03" db="EMBL/GenBank/DDBJ databases">
        <title>Genomic Encyclopedia of Type Strains, Phase IV (KMG-IV): sequencing the most valuable type-strain genomes for metagenomic binning, comparative biology and taxonomic classification.</title>
        <authorList>
            <person name="Goeker M."/>
        </authorList>
    </citation>
    <scope>NUCLEOTIDE SEQUENCE [LARGE SCALE GENOMIC DNA]</scope>
    <source>
        <strain evidence="1 2">DSM 27512</strain>
    </source>
</reference>
<dbReference type="EMBL" id="JAGGLI010000052">
    <property type="protein sequence ID" value="MBP2028970.1"/>
    <property type="molecule type" value="Genomic_DNA"/>
</dbReference>
<dbReference type="PANTHER" id="PTHR37816">
    <property type="entry name" value="YALI0E33011P"/>
    <property type="match status" value="1"/>
</dbReference>
<dbReference type="InterPro" id="IPR052922">
    <property type="entry name" value="Cytidylate_Kinase-2"/>
</dbReference>